<dbReference type="SUPFAM" id="SSF49899">
    <property type="entry name" value="Concanavalin A-like lectins/glucanases"/>
    <property type="match status" value="1"/>
</dbReference>
<evidence type="ECO:0000313" key="5">
    <source>
        <dbReference type="Proteomes" id="UP000245206"/>
    </source>
</evidence>
<reference evidence="5" key="1">
    <citation type="journal article" date="2019" name="Microbiol. Immunol.">
        <title>Molecular and phenotypic characterization of Leptospira johnsonii sp. nov., Leptospira ellinghausenii sp. nov. and Leptospira ryugenii sp. nov. isolated from soil and water in Japan.</title>
        <authorList>
            <person name="Masuzawa T."/>
            <person name="Saito M."/>
            <person name="Nakao R."/>
            <person name="Nikaido Y."/>
            <person name="Matsumoto M."/>
            <person name="Ogawa M."/>
            <person name="Yokoyama M."/>
            <person name="Hidaka Y."/>
            <person name="Tomita J."/>
            <person name="Sakakibara K."/>
            <person name="Suzuki K."/>
            <person name="Yasuda S."/>
            <person name="Sato H."/>
            <person name="Yamaguchi M."/>
            <person name="Yoshida S.I."/>
            <person name="Koizumi N."/>
            <person name="Kawamura Y."/>
        </authorList>
    </citation>
    <scope>NUCLEOTIDE SEQUENCE [LARGE SCALE GENOMIC DNA]</scope>
    <source>
        <strain evidence="5">E18</strain>
    </source>
</reference>
<dbReference type="Gene3D" id="2.60.40.10">
    <property type="entry name" value="Immunoglobulins"/>
    <property type="match status" value="1"/>
</dbReference>
<dbReference type="EMBL" id="BFAZ01000005">
    <property type="protein sequence ID" value="GBF41778.1"/>
    <property type="molecule type" value="Genomic_DNA"/>
</dbReference>
<dbReference type="InterPro" id="IPR013320">
    <property type="entry name" value="ConA-like_dom_sf"/>
</dbReference>
<dbReference type="InterPro" id="IPR013783">
    <property type="entry name" value="Ig-like_fold"/>
</dbReference>
<proteinExistence type="predicted"/>
<dbReference type="Pfam" id="PF05345">
    <property type="entry name" value="He_PIG"/>
    <property type="match status" value="1"/>
</dbReference>
<keyword evidence="4" id="KW-0449">Lipoprotein</keyword>
<evidence type="ECO:0000259" key="3">
    <source>
        <dbReference type="SMART" id="SM00560"/>
    </source>
</evidence>
<keyword evidence="2" id="KW-1015">Disulfide bond</keyword>
<feature type="domain" description="LamG-like jellyroll fold" evidence="3">
    <location>
        <begin position="222"/>
        <end position="352"/>
    </location>
</feature>
<comment type="caution">
    <text evidence="4">The sequence shown here is derived from an EMBL/GenBank/DDBJ whole genome shotgun (WGS) entry which is preliminary data.</text>
</comment>
<sequence length="366" mass="39380">MMKIRPINCSHLDSQTFHFRYILILLLFLQFTCKPSDFNNAADVYSREYSETQILACLLKGKDCFPCTSGNSFFYPKSEYLLGQNFPVSIKTNYCKEVTKCTVSPTLPAGLTINNQTCEISGTPSILANYIDYTVTLNTSSGELSTSLRIAIEIGSFVHLKFTDGSLENSGIQPLILTAGPTLSTTTGYEGDTNGAIHLNNTDITSQIGGDSMLPSGTSPRTICIWLKPDALLGSGVQELIFSYGTLFSNACGFGLQNTAGVTGLYFTRANFSAKQTFAPPASVWTHICIVFDGTNSSFYTNGTFLGTPATTGSGLVDTILQKITFGSWGGGYYYHGAIDGFRVFGSALSATAVNQIYQGLPVVGP</sequence>
<organism evidence="4 5">
    <name type="scientific">Leptospira ellinghausenii</name>
    <dbReference type="NCBI Taxonomy" id="1917822"/>
    <lineage>
        <taxon>Bacteria</taxon>
        <taxon>Pseudomonadati</taxon>
        <taxon>Spirochaetota</taxon>
        <taxon>Spirochaetia</taxon>
        <taxon>Leptospirales</taxon>
        <taxon>Leptospiraceae</taxon>
        <taxon>Leptospira</taxon>
    </lineage>
</organism>
<dbReference type="AlphaFoldDB" id="A0A2P2DB23"/>
<dbReference type="InterPro" id="IPR006558">
    <property type="entry name" value="LamG-like"/>
</dbReference>
<accession>A0A2P2DB23</accession>
<gene>
    <name evidence="4" type="ORF">LPTSP2_10590</name>
</gene>
<keyword evidence="5" id="KW-1185">Reference proteome</keyword>
<evidence type="ECO:0000313" key="4">
    <source>
        <dbReference type="EMBL" id="GBF41778.1"/>
    </source>
</evidence>
<protein>
    <submittedName>
        <fullName evidence="4">Lipoprotein</fullName>
    </submittedName>
</protein>
<evidence type="ECO:0000256" key="1">
    <source>
        <dbReference type="ARBA" id="ARBA00022729"/>
    </source>
</evidence>
<dbReference type="SMART" id="SM00560">
    <property type="entry name" value="LamGL"/>
    <property type="match status" value="1"/>
</dbReference>
<dbReference type="Pfam" id="PF13385">
    <property type="entry name" value="Laminin_G_3"/>
    <property type="match status" value="1"/>
</dbReference>
<evidence type="ECO:0000256" key="2">
    <source>
        <dbReference type="ARBA" id="ARBA00023157"/>
    </source>
</evidence>
<dbReference type="Proteomes" id="UP000245206">
    <property type="component" value="Unassembled WGS sequence"/>
</dbReference>
<keyword evidence="1" id="KW-0732">Signal</keyword>
<name>A0A2P2DB23_9LEPT</name>
<dbReference type="Gene3D" id="2.60.120.200">
    <property type="match status" value="1"/>
</dbReference>